<dbReference type="RefSeq" id="WP_075249250.1">
    <property type="nucleotide sequence ID" value="NZ_MSGO01000030.1"/>
</dbReference>
<evidence type="ECO:0000313" key="2">
    <source>
        <dbReference type="EMBL" id="OLL14747.1"/>
    </source>
</evidence>
<accession>A0A1Q8I0X1</accession>
<keyword evidence="1" id="KW-1133">Transmembrane helix</keyword>
<feature type="transmembrane region" description="Helical" evidence="1">
    <location>
        <begin position="201"/>
        <end position="225"/>
    </location>
</feature>
<evidence type="ECO:0000313" key="3">
    <source>
        <dbReference type="Proteomes" id="UP000185736"/>
    </source>
</evidence>
<sequence>MEHAATLAGLALLDSTSLGTLVIPIALVVRSRRVDRGPMTIYLTTVCLVYLGLGIALVAGFDLIGSAAARLARTETAQWATLVIGVVLAGFSILSPNPPKPEPGTDSLGNRPTPASAGAMVVLGLGASLAEAATMVPYIAATGIIASSPEAWPARIVTLILYCLVMIAPALVMLGLADTLGQRFLPKLARIAPRLEYETKVTLLWIAAPLGLHLAARSAGALGLLG</sequence>
<dbReference type="EMBL" id="MSGO01000030">
    <property type="protein sequence ID" value="OLL14747.1"/>
    <property type="molecule type" value="Genomic_DNA"/>
</dbReference>
<dbReference type="AlphaFoldDB" id="A0A1Q8I0X1"/>
<feature type="transmembrane region" description="Helical" evidence="1">
    <location>
        <begin position="159"/>
        <end position="180"/>
    </location>
</feature>
<feature type="transmembrane region" description="Helical" evidence="1">
    <location>
        <begin position="76"/>
        <end position="94"/>
    </location>
</feature>
<gene>
    <name evidence="2" type="ORF">BKH32_06900</name>
</gene>
<dbReference type="Pfam" id="PF11139">
    <property type="entry name" value="SfLAP"/>
    <property type="match status" value="1"/>
</dbReference>
<keyword evidence="1" id="KW-0472">Membrane</keyword>
<feature type="transmembrane region" description="Helical" evidence="1">
    <location>
        <begin position="6"/>
        <end position="29"/>
    </location>
</feature>
<proteinExistence type="predicted"/>
<name>A0A1Q8I0X1_9ACTO</name>
<evidence type="ECO:0008006" key="4">
    <source>
        <dbReference type="Google" id="ProtNLM"/>
    </source>
</evidence>
<feature type="transmembrane region" description="Helical" evidence="1">
    <location>
        <begin position="115"/>
        <end position="139"/>
    </location>
</feature>
<comment type="caution">
    <text evidence="2">The sequence shown here is derived from an EMBL/GenBank/DDBJ whole genome shotgun (WGS) entry which is preliminary data.</text>
</comment>
<dbReference type="Proteomes" id="UP000185736">
    <property type="component" value="Unassembled WGS sequence"/>
</dbReference>
<reference evidence="2 3" key="1">
    <citation type="submission" date="2016-12" db="EMBL/GenBank/DDBJ databases">
        <title>Genomic comparison of strains in the 'Actinomyces naeslundii' group.</title>
        <authorList>
            <person name="Mughal S.R."/>
            <person name="Do T."/>
            <person name="Gilbert S.C."/>
            <person name="Witherden E.A."/>
            <person name="Didelot X."/>
            <person name="Beighton D."/>
        </authorList>
    </citation>
    <scope>NUCLEOTIDE SEQUENCE [LARGE SCALE GENOMIC DNA]</scope>
    <source>
        <strain evidence="2 3">S64C</strain>
    </source>
</reference>
<feature type="transmembrane region" description="Helical" evidence="1">
    <location>
        <begin position="41"/>
        <end position="64"/>
    </location>
</feature>
<keyword evidence="1" id="KW-0812">Transmembrane</keyword>
<evidence type="ECO:0000256" key="1">
    <source>
        <dbReference type="SAM" id="Phobius"/>
    </source>
</evidence>
<protein>
    <recommendedName>
        <fullName evidence="4">GAP family protein</fullName>
    </recommendedName>
</protein>
<dbReference type="InterPro" id="IPR021315">
    <property type="entry name" value="Gap/Sap"/>
</dbReference>
<organism evidence="2 3">
    <name type="scientific">Actinomyces oris</name>
    <dbReference type="NCBI Taxonomy" id="544580"/>
    <lineage>
        <taxon>Bacteria</taxon>
        <taxon>Bacillati</taxon>
        <taxon>Actinomycetota</taxon>
        <taxon>Actinomycetes</taxon>
        <taxon>Actinomycetales</taxon>
        <taxon>Actinomycetaceae</taxon>
        <taxon>Actinomyces</taxon>
    </lineage>
</organism>